<proteinExistence type="predicted"/>
<evidence type="ECO:0000313" key="7">
    <source>
        <dbReference type="EMBL" id="CAD9275508.1"/>
    </source>
</evidence>
<dbReference type="InterPro" id="IPR004166">
    <property type="entry name" value="a-kinase_dom"/>
</dbReference>
<name>A0A7S1USY2_9STRA</name>
<reference evidence="7" key="1">
    <citation type="submission" date="2021-01" db="EMBL/GenBank/DDBJ databases">
        <authorList>
            <person name="Corre E."/>
            <person name="Pelletier E."/>
            <person name="Niang G."/>
            <person name="Scheremetjew M."/>
            <person name="Finn R."/>
            <person name="Kale V."/>
            <person name="Holt S."/>
            <person name="Cochrane G."/>
            <person name="Meng A."/>
            <person name="Brown T."/>
            <person name="Cohen L."/>
        </authorList>
    </citation>
    <scope>NUCLEOTIDE SEQUENCE</scope>
    <source>
        <strain evidence="7">CCMP 410</strain>
    </source>
</reference>
<evidence type="ECO:0000259" key="6">
    <source>
        <dbReference type="PROSITE" id="PS51158"/>
    </source>
</evidence>
<dbReference type="PANTHER" id="PTHR45992">
    <property type="entry name" value="EUKARYOTIC ELONGATION FACTOR 2 KINASE-RELATED"/>
    <property type="match status" value="1"/>
</dbReference>
<dbReference type="SMART" id="SM00811">
    <property type="entry name" value="Alpha_kinase"/>
    <property type="match status" value="1"/>
</dbReference>
<dbReference type="GO" id="GO:0004674">
    <property type="term" value="F:protein serine/threonine kinase activity"/>
    <property type="evidence" value="ECO:0007669"/>
    <property type="project" value="UniProtKB-KW"/>
</dbReference>
<dbReference type="SUPFAM" id="SSF56112">
    <property type="entry name" value="Protein kinase-like (PK-like)"/>
    <property type="match status" value="2"/>
</dbReference>
<sequence>MVAKESRFTSTSERKRSFHTMFMRTQALASDFANRYNYHLEQLVHNVRDDISEQWAQQLPRIEFLQPLVVEYRNEYNDAEMDLLIEPFLEGKYEKFNNNAGYVMGQSSSTRKGNQDAEDLLGTRNLLNGLDLGVIQEDSEEEDVSDDDEDIIDWTTRLPVRSSYSTKYDPLTFAQAFSHFTFDNSKGALIVVDLQGVFCDKERTFRLTDPAIHRRRKSTRERMQFGRTDKGKKGIVAFFESHRCSDACHVLGLSPVDPESI</sequence>
<dbReference type="GO" id="GO:0005524">
    <property type="term" value="F:ATP binding"/>
    <property type="evidence" value="ECO:0007669"/>
    <property type="project" value="UniProtKB-KW"/>
</dbReference>
<evidence type="ECO:0000256" key="5">
    <source>
        <dbReference type="ARBA" id="ARBA00022840"/>
    </source>
</evidence>
<gene>
    <name evidence="7" type="ORF">GOCE00092_LOCUS4416</name>
</gene>
<evidence type="ECO:0000256" key="2">
    <source>
        <dbReference type="ARBA" id="ARBA00022679"/>
    </source>
</evidence>
<dbReference type="Pfam" id="PF02816">
    <property type="entry name" value="Alpha_kinase"/>
    <property type="match status" value="2"/>
</dbReference>
<dbReference type="PROSITE" id="PS51158">
    <property type="entry name" value="ALPHA_KINASE"/>
    <property type="match status" value="1"/>
</dbReference>
<dbReference type="InterPro" id="IPR051852">
    <property type="entry name" value="Alpha-type_PK"/>
</dbReference>
<protein>
    <recommendedName>
        <fullName evidence="6">Alpha-type protein kinase domain-containing protein</fullName>
    </recommendedName>
</protein>
<evidence type="ECO:0000256" key="1">
    <source>
        <dbReference type="ARBA" id="ARBA00022527"/>
    </source>
</evidence>
<evidence type="ECO:0000256" key="3">
    <source>
        <dbReference type="ARBA" id="ARBA00022741"/>
    </source>
</evidence>
<dbReference type="InterPro" id="IPR011009">
    <property type="entry name" value="Kinase-like_dom_sf"/>
</dbReference>
<dbReference type="PANTHER" id="PTHR45992:SF11">
    <property type="entry name" value="ALPHA-TYPE PROTEIN KINASE DOMAIN-CONTAINING PROTEIN"/>
    <property type="match status" value="1"/>
</dbReference>
<keyword evidence="5" id="KW-0067">ATP-binding</keyword>
<keyword evidence="2" id="KW-0808">Transferase</keyword>
<dbReference type="AlphaFoldDB" id="A0A7S1USY2"/>
<organism evidence="7">
    <name type="scientific">Grammatophora oceanica</name>
    <dbReference type="NCBI Taxonomy" id="210454"/>
    <lineage>
        <taxon>Eukaryota</taxon>
        <taxon>Sar</taxon>
        <taxon>Stramenopiles</taxon>
        <taxon>Ochrophyta</taxon>
        <taxon>Bacillariophyta</taxon>
        <taxon>Fragilariophyceae</taxon>
        <taxon>Fragilariophycidae</taxon>
        <taxon>Rhabdonematales</taxon>
        <taxon>Grammatophoraceae</taxon>
        <taxon>Grammatophora</taxon>
    </lineage>
</organism>
<accession>A0A7S1USY2</accession>
<dbReference type="EMBL" id="HBGK01008498">
    <property type="protein sequence ID" value="CAD9275508.1"/>
    <property type="molecule type" value="Transcribed_RNA"/>
</dbReference>
<dbReference type="Gene3D" id="3.20.200.10">
    <property type="entry name" value="MHCK/EF2 kinase"/>
    <property type="match status" value="1"/>
</dbReference>
<keyword evidence="4" id="KW-0418">Kinase</keyword>
<keyword evidence="3" id="KW-0547">Nucleotide-binding</keyword>
<keyword evidence="1" id="KW-0723">Serine/threonine-protein kinase</keyword>
<feature type="domain" description="Alpha-type protein kinase" evidence="6">
    <location>
        <begin position="1"/>
        <end position="256"/>
    </location>
</feature>
<evidence type="ECO:0000256" key="4">
    <source>
        <dbReference type="ARBA" id="ARBA00022777"/>
    </source>
</evidence>